<keyword evidence="5 6" id="KW-0472">Membrane</keyword>
<feature type="transmembrane region" description="Helical" evidence="6">
    <location>
        <begin position="28"/>
        <end position="46"/>
    </location>
</feature>
<evidence type="ECO:0000313" key="7">
    <source>
        <dbReference type="EMBL" id="MBD1261326.1"/>
    </source>
</evidence>
<dbReference type="Pfam" id="PF07947">
    <property type="entry name" value="YhhN"/>
    <property type="match status" value="1"/>
</dbReference>
<feature type="transmembrane region" description="Helical" evidence="6">
    <location>
        <begin position="195"/>
        <end position="212"/>
    </location>
</feature>
<reference evidence="7 10" key="2">
    <citation type="submission" date="2020-07" db="EMBL/GenBank/DDBJ databases">
        <title>The draft genome sequence of Maribacter polysiphoniae KCTC 22021.</title>
        <authorList>
            <person name="Mu L."/>
        </authorList>
    </citation>
    <scope>NUCLEOTIDE SEQUENCE [LARGE SCALE GENOMIC DNA]</scope>
    <source>
        <strain evidence="7 10">KCTC 22021</strain>
    </source>
</reference>
<feature type="transmembrane region" description="Helical" evidence="6">
    <location>
        <begin position="111"/>
        <end position="128"/>
    </location>
</feature>
<evidence type="ECO:0000256" key="3">
    <source>
        <dbReference type="ARBA" id="ARBA00022692"/>
    </source>
</evidence>
<feature type="transmembrane region" description="Helical" evidence="6">
    <location>
        <begin position="140"/>
        <end position="160"/>
    </location>
</feature>
<evidence type="ECO:0000313" key="9">
    <source>
        <dbReference type="Proteomes" id="UP000245667"/>
    </source>
</evidence>
<comment type="subcellular location">
    <subcellularLocation>
        <location evidence="1">Membrane</location>
        <topology evidence="1">Multi-pass membrane protein</topology>
    </subcellularLocation>
</comment>
<evidence type="ECO:0000256" key="2">
    <source>
        <dbReference type="ARBA" id="ARBA00007375"/>
    </source>
</evidence>
<gene>
    <name evidence="7" type="ORF">HZY62_12045</name>
    <name evidence="8" type="ORF">LX92_01997</name>
</gene>
<comment type="caution">
    <text evidence="8">The sequence shown here is derived from an EMBL/GenBank/DDBJ whole genome shotgun (WGS) entry which is preliminary data.</text>
</comment>
<accession>A0A316E1L6</accession>
<dbReference type="InterPro" id="IPR012506">
    <property type="entry name" value="TMEM86B-like"/>
</dbReference>
<evidence type="ECO:0000313" key="8">
    <source>
        <dbReference type="EMBL" id="PWK23432.1"/>
    </source>
</evidence>
<keyword evidence="3 6" id="KW-0812">Transmembrane</keyword>
<sequence length="218" mass="24399">MNPTKQWFTLLVLAQVISAIIATATDVFIFKISVAALGAIILLIAFSKKLRNAFDVWVVILAFVCSMIGDFYLSHMNGNNSMFVIGISLYLLAHIGYLIFSLLNGTIRWRYTLLITTAFLIFFYFSLYPNIPNKTLMVTVLFYLIVSCVSLGAALGIKALPKIKLPYVFGIALVLFSDTIISFKEFVHYDALNVLILPTYYLAQIAITIALYNKSKHG</sequence>
<evidence type="ECO:0000256" key="5">
    <source>
        <dbReference type="ARBA" id="ARBA00023136"/>
    </source>
</evidence>
<proteinExistence type="inferred from homology"/>
<evidence type="ECO:0000256" key="6">
    <source>
        <dbReference type="SAM" id="Phobius"/>
    </source>
</evidence>
<evidence type="ECO:0000256" key="4">
    <source>
        <dbReference type="ARBA" id="ARBA00022989"/>
    </source>
</evidence>
<name>A0A316E1L6_9FLAO</name>
<keyword evidence="10" id="KW-1185">Reference proteome</keyword>
<dbReference type="EMBL" id="JACWLN010000004">
    <property type="protein sequence ID" value="MBD1261326.1"/>
    <property type="molecule type" value="Genomic_DNA"/>
</dbReference>
<dbReference type="Proteomes" id="UP000651837">
    <property type="component" value="Unassembled WGS sequence"/>
</dbReference>
<dbReference type="AlphaFoldDB" id="A0A316E1L6"/>
<dbReference type="GO" id="GO:0016020">
    <property type="term" value="C:membrane"/>
    <property type="evidence" value="ECO:0007669"/>
    <property type="project" value="UniProtKB-SubCell"/>
</dbReference>
<organism evidence="8 9">
    <name type="scientific">Maribacter polysiphoniae</name>
    <dbReference type="NCBI Taxonomy" id="429344"/>
    <lineage>
        <taxon>Bacteria</taxon>
        <taxon>Pseudomonadati</taxon>
        <taxon>Bacteroidota</taxon>
        <taxon>Flavobacteriia</taxon>
        <taxon>Flavobacteriales</taxon>
        <taxon>Flavobacteriaceae</taxon>
        <taxon>Maribacter</taxon>
    </lineage>
</organism>
<evidence type="ECO:0000256" key="1">
    <source>
        <dbReference type="ARBA" id="ARBA00004141"/>
    </source>
</evidence>
<comment type="similarity">
    <text evidence="2">Belongs to the TMEM86 family.</text>
</comment>
<dbReference type="Proteomes" id="UP000245667">
    <property type="component" value="Unassembled WGS sequence"/>
</dbReference>
<feature type="transmembrane region" description="Helical" evidence="6">
    <location>
        <begin position="80"/>
        <end position="99"/>
    </location>
</feature>
<feature type="transmembrane region" description="Helical" evidence="6">
    <location>
        <begin position="167"/>
        <end position="183"/>
    </location>
</feature>
<dbReference type="RefSeq" id="WP_170117823.1">
    <property type="nucleotide sequence ID" value="NZ_JACWLN010000004.1"/>
</dbReference>
<evidence type="ECO:0000313" key="10">
    <source>
        <dbReference type="Proteomes" id="UP000651837"/>
    </source>
</evidence>
<keyword evidence="4 6" id="KW-1133">Transmembrane helix</keyword>
<protein>
    <submittedName>
        <fullName evidence="7">Lysoplasmalogenase</fullName>
    </submittedName>
    <submittedName>
        <fullName evidence="8">Putative membrane protein YhhN</fullName>
    </submittedName>
</protein>
<feature type="transmembrane region" description="Helical" evidence="6">
    <location>
        <begin position="53"/>
        <end position="74"/>
    </location>
</feature>
<dbReference type="EMBL" id="QGGQ01000004">
    <property type="protein sequence ID" value="PWK23432.1"/>
    <property type="molecule type" value="Genomic_DNA"/>
</dbReference>
<reference evidence="8 9" key="1">
    <citation type="submission" date="2018-05" db="EMBL/GenBank/DDBJ databases">
        <title>Genomic Encyclopedia of Archaeal and Bacterial Type Strains, Phase II (KMG-II): from individual species to whole genera.</title>
        <authorList>
            <person name="Goeker M."/>
        </authorList>
    </citation>
    <scope>NUCLEOTIDE SEQUENCE [LARGE SCALE GENOMIC DNA]</scope>
    <source>
        <strain evidence="8 9">DSM 23514</strain>
    </source>
</reference>